<reference evidence="1 2" key="1">
    <citation type="submission" date="2018-05" db="EMBL/GenBank/DDBJ databases">
        <title>A metagenomic window into the 2 km-deep terrestrial subsurface aquifer revealed taxonomically and functionally diverse microbial community comprising novel uncultured bacterial lineages.</title>
        <authorList>
            <person name="Kadnikov V.V."/>
            <person name="Mardanov A.V."/>
            <person name="Beletsky A.V."/>
            <person name="Banks D."/>
            <person name="Pimenov N.V."/>
            <person name="Frank Y.A."/>
            <person name="Karnachuk O.V."/>
            <person name="Ravin N.V."/>
        </authorList>
    </citation>
    <scope>NUCLEOTIDE SEQUENCE [LARGE SCALE GENOMIC DNA]</scope>
    <source>
        <strain evidence="1">BY5</strain>
    </source>
</reference>
<dbReference type="EMBL" id="QOQW01000002">
    <property type="protein sequence ID" value="RCK81271.1"/>
    <property type="molecule type" value="Genomic_DNA"/>
</dbReference>
<dbReference type="AlphaFoldDB" id="A0A367ZVB4"/>
<comment type="caution">
    <text evidence="1">The sequence shown here is derived from an EMBL/GenBank/DDBJ whole genome shotgun (WGS) entry which is preliminary data.</text>
</comment>
<dbReference type="Proteomes" id="UP000252355">
    <property type="component" value="Unassembled WGS sequence"/>
</dbReference>
<sequence length="132" mass="15060">MIELLLGITLFVLIFSHVMTAFAPTATDYQRIVRGYSFAITIANWYINRQEGLIFYHGHLPASELGLQRDITALIQQHFPNLPKELPKAKALVNQAKVGDHLYQIEFILDWEAGSKRHQYKINRLKTAPGAL</sequence>
<proteinExistence type="predicted"/>
<protein>
    <submittedName>
        <fullName evidence="1">Uncharacterized protein</fullName>
    </submittedName>
</protein>
<gene>
    <name evidence="1" type="ORF">OZSIB_2140</name>
</gene>
<organism evidence="1 2">
    <name type="scientific">Candidatus Ozemobacter sibiricus</name>
    <dbReference type="NCBI Taxonomy" id="2268124"/>
    <lineage>
        <taxon>Bacteria</taxon>
        <taxon>Candidatus Ozemobacteria</taxon>
        <taxon>Candidatus Ozemobacterales</taxon>
        <taxon>Candidatus Ozemobacteraceae</taxon>
        <taxon>Candidatus Ozemobacter</taxon>
    </lineage>
</organism>
<name>A0A367ZVB4_9BACT</name>
<evidence type="ECO:0000313" key="2">
    <source>
        <dbReference type="Proteomes" id="UP000252355"/>
    </source>
</evidence>
<evidence type="ECO:0000313" key="1">
    <source>
        <dbReference type="EMBL" id="RCK81271.1"/>
    </source>
</evidence>
<accession>A0A367ZVB4</accession>